<evidence type="ECO:0000256" key="7">
    <source>
        <dbReference type="ARBA" id="ARBA00023180"/>
    </source>
</evidence>
<evidence type="ECO:0000313" key="10">
    <source>
        <dbReference type="Proteomes" id="UP000292052"/>
    </source>
</evidence>
<organism evidence="9 10">
    <name type="scientific">Asbolus verrucosus</name>
    <name type="common">Desert ironclad beetle</name>
    <dbReference type="NCBI Taxonomy" id="1661398"/>
    <lineage>
        <taxon>Eukaryota</taxon>
        <taxon>Metazoa</taxon>
        <taxon>Ecdysozoa</taxon>
        <taxon>Arthropoda</taxon>
        <taxon>Hexapoda</taxon>
        <taxon>Insecta</taxon>
        <taxon>Pterygota</taxon>
        <taxon>Neoptera</taxon>
        <taxon>Endopterygota</taxon>
        <taxon>Coleoptera</taxon>
        <taxon>Polyphaga</taxon>
        <taxon>Cucujiformia</taxon>
        <taxon>Tenebrionidae</taxon>
        <taxon>Pimeliinae</taxon>
        <taxon>Asbolus</taxon>
    </lineage>
</organism>
<dbReference type="EMBL" id="QDEB01006161">
    <property type="protein sequence ID" value="RZC42668.1"/>
    <property type="molecule type" value="Genomic_DNA"/>
</dbReference>
<evidence type="ECO:0008006" key="11">
    <source>
        <dbReference type="Google" id="ProtNLM"/>
    </source>
</evidence>
<evidence type="ECO:0000256" key="4">
    <source>
        <dbReference type="ARBA" id="ARBA00022989"/>
    </source>
</evidence>
<feature type="non-terminal residue" evidence="9">
    <location>
        <position position="1"/>
    </location>
</feature>
<keyword evidence="6" id="KW-0675">Receptor</keyword>
<evidence type="ECO:0000256" key="8">
    <source>
        <dbReference type="SAM" id="Phobius"/>
    </source>
</evidence>
<dbReference type="PANTHER" id="PTHR42643:SF38">
    <property type="entry name" value="IONOTROPIC RECEPTOR 100A"/>
    <property type="match status" value="1"/>
</dbReference>
<proteinExistence type="predicted"/>
<keyword evidence="7" id="KW-0325">Glycoprotein</keyword>
<dbReference type="Gene3D" id="3.40.190.10">
    <property type="entry name" value="Periplasmic binding protein-like II"/>
    <property type="match status" value="1"/>
</dbReference>
<dbReference type="PANTHER" id="PTHR42643">
    <property type="entry name" value="IONOTROPIC RECEPTOR 20A-RELATED"/>
    <property type="match status" value="1"/>
</dbReference>
<feature type="transmembrane region" description="Helical" evidence="8">
    <location>
        <begin position="161"/>
        <end position="179"/>
    </location>
</feature>
<keyword evidence="3 8" id="KW-0812">Transmembrane</keyword>
<dbReference type="Proteomes" id="UP000292052">
    <property type="component" value="Unassembled WGS sequence"/>
</dbReference>
<keyword evidence="5 8" id="KW-0472">Membrane</keyword>
<gene>
    <name evidence="9" type="ORF">BDFB_014653</name>
</gene>
<dbReference type="GO" id="GO:0005886">
    <property type="term" value="C:plasma membrane"/>
    <property type="evidence" value="ECO:0007669"/>
    <property type="project" value="UniProtKB-SubCell"/>
</dbReference>
<keyword evidence="2" id="KW-1003">Cell membrane</keyword>
<evidence type="ECO:0000256" key="3">
    <source>
        <dbReference type="ARBA" id="ARBA00022692"/>
    </source>
</evidence>
<name>A0A482WE32_ASBVE</name>
<keyword evidence="10" id="KW-1185">Reference proteome</keyword>
<protein>
    <recommendedName>
        <fullName evidence="11">Lig chan domain containing protein</fullName>
    </recommendedName>
</protein>
<dbReference type="OrthoDB" id="8195814at2759"/>
<comment type="caution">
    <text evidence="9">The sequence shown here is derived from an EMBL/GenBank/DDBJ whole genome shotgun (WGS) entry which is preliminary data.</text>
</comment>
<evidence type="ECO:0000256" key="6">
    <source>
        <dbReference type="ARBA" id="ARBA00023170"/>
    </source>
</evidence>
<keyword evidence="4 8" id="KW-1133">Transmembrane helix</keyword>
<feature type="transmembrane region" description="Helical" evidence="8">
    <location>
        <begin position="135"/>
        <end position="155"/>
    </location>
</feature>
<dbReference type="AlphaFoldDB" id="A0A482WE32"/>
<evidence type="ECO:0000313" key="9">
    <source>
        <dbReference type="EMBL" id="RZC42668.1"/>
    </source>
</evidence>
<evidence type="ECO:0000256" key="1">
    <source>
        <dbReference type="ARBA" id="ARBA00004651"/>
    </source>
</evidence>
<comment type="subcellular location">
    <subcellularLocation>
        <location evidence="1">Cell membrane</location>
        <topology evidence="1">Multi-pass membrane protein</topology>
    </subcellularLocation>
</comment>
<evidence type="ECO:0000256" key="5">
    <source>
        <dbReference type="ARBA" id="ARBA00023136"/>
    </source>
</evidence>
<reference evidence="9 10" key="1">
    <citation type="submission" date="2017-03" db="EMBL/GenBank/DDBJ databases">
        <title>Genome of the blue death feigning beetle - Asbolus verrucosus.</title>
        <authorList>
            <person name="Rider S.D."/>
        </authorList>
    </citation>
    <scope>NUCLEOTIDE SEQUENCE [LARGE SCALE GENOMIC DNA]</scope>
    <source>
        <strain evidence="9">Butters</strain>
        <tissue evidence="9">Head and leg muscle</tissue>
    </source>
</reference>
<feature type="non-terminal residue" evidence="9">
    <location>
        <position position="308"/>
    </location>
</feature>
<accession>A0A482WE32</accession>
<dbReference type="InterPro" id="IPR052192">
    <property type="entry name" value="Insect_Ionotropic_Sensory_Rcpt"/>
</dbReference>
<evidence type="ECO:0000256" key="2">
    <source>
        <dbReference type="ARBA" id="ARBA00022475"/>
    </source>
</evidence>
<sequence length="308" mass="35062">KVSLFEKHPTLIKNLPKYLENNPIYSRLDVFNGFGGLDGFVSGTLANHLNFDLVVLENLEDEPFGRVLPDGTITGSLGDVVNRKVMFSGNGRFLMDYGTTEIEFTVPYDGDRFCLITPKALKVPRWKTLSNCFTIWSWFSISGICIVCVIIWYFIGGSRNIIKAICEVFSFLVGIPFKTVPSFGRLLFLTSCQMFNMTIMGIIQGSFFTDFTTTIFYPDIDTLEDFVKSEMPVATNFWHLIQNESELVRRLKEKAVVINGNIFDSVAYHRNVTTFDRKQVLELLIETEYMGKDGIPLLHMVSECFTSF</sequence>